<reference evidence="1" key="1">
    <citation type="journal article" date="2021" name="Proc. Natl. Acad. Sci. U.S.A.">
        <title>A Catalog of Tens of Thousands of Viruses from Human Metagenomes Reveals Hidden Associations with Chronic Diseases.</title>
        <authorList>
            <person name="Tisza M.J."/>
            <person name="Buck C.B."/>
        </authorList>
    </citation>
    <scope>NUCLEOTIDE SEQUENCE</scope>
    <source>
        <strain evidence="1">CtZkC8</strain>
    </source>
</reference>
<sequence>MSTAYHEAFHKVLELCVDDKLRQSLYDSYRSYNGKSLSDRDVAEGLADQFVDYMSNW</sequence>
<accession>A0A8S5UBZ6</accession>
<organism evidence="1">
    <name type="scientific">Podoviridae sp. ctZkC8</name>
    <dbReference type="NCBI Taxonomy" id="2825259"/>
    <lineage>
        <taxon>Viruses</taxon>
        <taxon>Duplodnaviria</taxon>
        <taxon>Heunggongvirae</taxon>
        <taxon>Uroviricota</taxon>
        <taxon>Caudoviricetes</taxon>
    </lineage>
</organism>
<dbReference type="EMBL" id="BK016062">
    <property type="protein sequence ID" value="DAF91993.1"/>
    <property type="molecule type" value="Genomic_DNA"/>
</dbReference>
<proteinExistence type="predicted"/>
<evidence type="ECO:0000313" key="1">
    <source>
        <dbReference type="EMBL" id="DAF91993.1"/>
    </source>
</evidence>
<protein>
    <submittedName>
        <fullName evidence="1">Uncharacterized protein</fullName>
    </submittedName>
</protein>
<name>A0A8S5UBZ6_9CAUD</name>